<dbReference type="Gene3D" id="3.40.50.720">
    <property type="entry name" value="NAD(P)-binding Rossmann-like Domain"/>
    <property type="match status" value="1"/>
</dbReference>
<sequence length="226" mass="25217">MSVSSNKQTIVFFGATGAVGSVSLDRILHFPEVTEVLSLGRRTIDTKISASKLKSKVIDIHNADTYSHFVEAYSTAICTLGVGEPSKLTKTEFINIDKNAVLAFAKVCKSKGVKHFQLLSSVGVSKHARNFYLRTKGELIEELILLNFERLSIFQPSMILTPENRYGFTQALTLLIWPKLNFILQGKLRKYRGIKLALLGNAIANNLLSKKSGVEYLQYDEFISLQ</sequence>
<gene>
    <name evidence="1" type="ORF">ACFOHL_12830</name>
</gene>
<dbReference type="RefSeq" id="WP_376920640.1">
    <property type="nucleotide sequence ID" value="NZ_JBHRSW010000023.1"/>
</dbReference>
<proteinExistence type="predicted"/>
<dbReference type="PANTHER" id="PTHR14097">
    <property type="entry name" value="OXIDOREDUCTASE HTATIP2"/>
    <property type="match status" value="1"/>
</dbReference>
<dbReference type="SUPFAM" id="SSF51735">
    <property type="entry name" value="NAD(P)-binding Rossmann-fold domains"/>
    <property type="match status" value="1"/>
</dbReference>
<protein>
    <recommendedName>
        <fullName evidence="3">NAD(P)-binding domain-containing protein</fullName>
    </recommendedName>
</protein>
<evidence type="ECO:0000313" key="1">
    <source>
        <dbReference type="EMBL" id="MFC3122507.1"/>
    </source>
</evidence>
<dbReference type="InterPro" id="IPR036291">
    <property type="entry name" value="NAD(P)-bd_dom_sf"/>
</dbReference>
<name>A0ABV7FQ94_9ALTE</name>
<dbReference type="PANTHER" id="PTHR14097:SF7">
    <property type="entry name" value="OXIDOREDUCTASE HTATIP2"/>
    <property type="match status" value="1"/>
</dbReference>
<organism evidence="1 2">
    <name type="scientific">Agaribacter flavus</name>
    <dbReference type="NCBI Taxonomy" id="1902781"/>
    <lineage>
        <taxon>Bacteria</taxon>
        <taxon>Pseudomonadati</taxon>
        <taxon>Pseudomonadota</taxon>
        <taxon>Gammaproteobacteria</taxon>
        <taxon>Alteromonadales</taxon>
        <taxon>Alteromonadaceae</taxon>
        <taxon>Agaribacter</taxon>
    </lineage>
</organism>
<keyword evidence="2" id="KW-1185">Reference proteome</keyword>
<comment type="caution">
    <text evidence="1">The sequence shown here is derived from an EMBL/GenBank/DDBJ whole genome shotgun (WGS) entry which is preliminary data.</text>
</comment>
<evidence type="ECO:0008006" key="3">
    <source>
        <dbReference type="Google" id="ProtNLM"/>
    </source>
</evidence>
<evidence type="ECO:0000313" key="2">
    <source>
        <dbReference type="Proteomes" id="UP001595478"/>
    </source>
</evidence>
<dbReference type="EMBL" id="JBHRSW010000023">
    <property type="protein sequence ID" value="MFC3122507.1"/>
    <property type="molecule type" value="Genomic_DNA"/>
</dbReference>
<accession>A0ABV7FQ94</accession>
<dbReference type="Proteomes" id="UP001595478">
    <property type="component" value="Unassembled WGS sequence"/>
</dbReference>
<reference evidence="2" key="1">
    <citation type="journal article" date="2019" name="Int. J. Syst. Evol. Microbiol.">
        <title>The Global Catalogue of Microorganisms (GCM) 10K type strain sequencing project: providing services to taxonomists for standard genome sequencing and annotation.</title>
        <authorList>
            <consortium name="The Broad Institute Genomics Platform"/>
            <consortium name="The Broad Institute Genome Sequencing Center for Infectious Disease"/>
            <person name="Wu L."/>
            <person name="Ma J."/>
        </authorList>
    </citation>
    <scope>NUCLEOTIDE SEQUENCE [LARGE SCALE GENOMIC DNA]</scope>
    <source>
        <strain evidence="2">KCTC 52473</strain>
    </source>
</reference>